<dbReference type="Gene3D" id="3.40.50.10130">
    <property type="match status" value="1"/>
</dbReference>
<dbReference type="GO" id="GO:0006281">
    <property type="term" value="P:DNA repair"/>
    <property type="evidence" value="ECO:0007669"/>
    <property type="project" value="UniProtKB-KW"/>
</dbReference>
<keyword evidence="9" id="KW-0233">DNA recombination</keyword>
<accession>A0A7J0GXZ0</accession>
<evidence type="ECO:0000313" key="14">
    <source>
        <dbReference type="EMBL" id="GFZ15666.1"/>
    </source>
</evidence>
<keyword evidence="11" id="KW-0539">Nucleus</keyword>
<evidence type="ECO:0000256" key="4">
    <source>
        <dbReference type="ARBA" id="ARBA00022723"/>
    </source>
</evidence>
<evidence type="ECO:0000256" key="5">
    <source>
        <dbReference type="ARBA" id="ARBA00022759"/>
    </source>
</evidence>
<feature type="compositionally biased region" description="Basic and acidic residues" evidence="13">
    <location>
        <begin position="31"/>
        <end position="40"/>
    </location>
</feature>
<evidence type="ECO:0000256" key="8">
    <source>
        <dbReference type="ARBA" id="ARBA00022842"/>
    </source>
</evidence>
<keyword evidence="10" id="KW-0234">DNA repair</keyword>
<gene>
    <name evidence="14" type="ORF">Acr_25g0000750</name>
</gene>
<dbReference type="OrthoDB" id="343092at2759"/>
<proteinExistence type="predicted"/>
<dbReference type="PANTHER" id="PTHR21077">
    <property type="entry name" value="EME1 PROTEIN"/>
    <property type="match status" value="1"/>
</dbReference>
<dbReference type="GO" id="GO:0016787">
    <property type="term" value="F:hydrolase activity"/>
    <property type="evidence" value="ECO:0007669"/>
    <property type="project" value="UniProtKB-KW"/>
</dbReference>
<evidence type="ECO:0000256" key="12">
    <source>
        <dbReference type="ARBA" id="ARBA00023254"/>
    </source>
</evidence>
<evidence type="ECO:0000256" key="1">
    <source>
        <dbReference type="ARBA" id="ARBA00001946"/>
    </source>
</evidence>
<dbReference type="GO" id="GO:0006310">
    <property type="term" value="P:DNA recombination"/>
    <property type="evidence" value="ECO:0007669"/>
    <property type="project" value="UniProtKB-KW"/>
</dbReference>
<organism evidence="14 15">
    <name type="scientific">Actinidia rufa</name>
    <dbReference type="NCBI Taxonomy" id="165716"/>
    <lineage>
        <taxon>Eukaryota</taxon>
        <taxon>Viridiplantae</taxon>
        <taxon>Streptophyta</taxon>
        <taxon>Embryophyta</taxon>
        <taxon>Tracheophyta</taxon>
        <taxon>Spermatophyta</taxon>
        <taxon>Magnoliopsida</taxon>
        <taxon>eudicotyledons</taxon>
        <taxon>Gunneridae</taxon>
        <taxon>Pentapetalae</taxon>
        <taxon>asterids</taxon>
        <taxon>Ericales</taxon>
        <taxon>Actinidiaceae</taxon>
        <taxon>Actinidia</taxon>
    </lineage>
</organism>
<keyword evidence="3" id="KW-0540">Nuclease</keyword>
<name>A0A7J0GXZ0_9ERIC</name>
<protein>
    <submittedName>
        <fullName evidence="14">Essential meiotic endonuclease 1B</fullName>
    </submittedName>
</protein>
<dbReference type="EMBL" id="BJWL01000025">
    <property type="protein sequence ID" value="GFZ15666.1"/>
    <property type="molecule type" value="Genomic_DNA"/>
</dbReference>
<evidence type="ECO:0000256" key="13">
    <source>
        <dbReference type="SAM" id="MobiDB-lite"/>
    </source>
</evidence>
<evidence type="ECO:0000256" key="7">
    <source>
        <dbReference type="ARBA" id="ARBA00022801"/>
    </source>
</evidence>
<evidence type="ECO:0000256" key="2">
    <source>
        <dbReference type="ARBA" id="ARBA00004123"/>
    </source>
</evidence>
<keyword evidence="5 14" id="KW-0255">Endonuclease</keyword>
<evidence type="ECO:0000256" key="3">
    <source>
        <dbReference type="ARBA" id="ARBA00022722"/>
    </source>
</evidence>
<evidence type="ECO:0000256" key="9">
    <source>
        <dbReference type="ARBA" id="ARBA00023172"/>
    </source>
</evidence>
<comment type="subcellular location">
    <subcellularLocation>
        <location evidence="2">Nucleus</location>
    </subcellularLocation>
</comment>
<evidence type="ECO:0000256" key="6">
    <source>
        <dbReference type="ARBA" id="ARBA00022763"/>
    </source>
</evidence>
<keyword evidence="8" id="KW-0460">Magnesium</keyword>
<dbReference type="GO" id="GO:0005634">
    <property type="term" value="C:nucleus"/>
    <property type="evidence" value="ECO:0007669"/>
    <property type="project" value="UniProtKB-SubCell"/>
</dbReference>
<reference evidence="14 15" key="1">
    <citation type="submission" date="2019-07" db="EMBL/GenBank/DDBJ databases">
        <title>De Novo Assembly of kiwifruit Actinidia rufa.</title>
        <authorList>
            <person name="Sugita-Konishi S."/>
            <person name="Sato K."/>
            <person name="Mori E."/>
            <person name="Abe Y."/>
            <person name="Kisaki G."/>
            <person name="Hamano K."/>
            <person name="Suezawa K."/>
            <person name="Otani M."/>
            <person name="Fukuda T."/>
            <person name="Manabe T."/>
            <person name="Gomi K."/>
            <person name="Tabuchi M."/>
            <person name="Akimitsu K."/>
            <person name="Kataoka I."/>
        </authorList>
    </citation>
    <scope>NUCLEOTIDE SEQUENCE [LARGE SCALE GENOMIC DNA]</scope>
    <source>
        <strain evidence="15">cv. Fuchu</strain>
    </source>
</reference>
<dbReference type="GO" id="GO:0051321">
    <property type="term" value="P:meiotic cell cycle"/>
    <property type="evidence" value="ECO:0007669"/>
    <property type="project" value="UniProtKB-KW"/>
</dbReference>
<keyword evidence="6" id="KW-0227">DNA damage</keyword>
<keyword evidence="4" id="KW-0479">Metal-binding</keyword>
<feature type="region of interest" description="Disordered" evidence="13">
    <location>
        <begin position="29"/>
        <end position="52"/>
    </location>
</feature>
<dbReference type="PANTHER" id="PTHR21077:SF5">
    <property type="entry name" value="CROSSOVER JUNCTION ENDONUCLEASE MMS4"/>
    <property type="match status" value="1"/>
</dbReference>
<dbReference type="AlphaFoldDB" id="A0A7J0GXZ0"/>
<evidence type="ECO:0000256" key="11">
    <source>
        <dbReference type="ARBA" id="ARBA00023242"/>
    </source>
</evidence>
<sequence length="157" mass="17637">MGTFLQLNDIPDEEISGPELAGNVLQQKHGSKVDANKEKNVGGGNRKKSITKEERIRLKEVKKQLREQEKLQKAAMKAEAAELRKLEKEKKKWGKGKFALKSIVAEIDTKVVELGSVGGHLLSRFAEKGLTYRITSNPIERSIVWNMAVPEQISQFL</sequence>
<keyword evidence="7" id="KW-0378">Hydrolase</keyword>
<dbReference type="Proteomes" id="UP000585474">
    <property type="component" value="Unassembled WGS sequence"/>
</dbReference>
<comment type="cofactor">
    <cofactor evidence="1">
        <name>Mg(2+)</name>
        <dbReference type="ChEBI" id="CHEBI:18420"/>
    </cofactor>
</comment>
<dbReference type="GO" id="GO:0004519">
    <property type="term" value="F:endonuclease activity"/>
    <property type="evidence" value="ECO:0007669"/>
    <property type="project" value="UniProtKB-KW"/>
</dbReference>
<keyword evidence="15" id="KW-1185">Reference proteome</keyword>
<comment type="caution">
    <text evidence="14">The sequence shown here is derived from an EMBL/GenBank/DDBJ whole genome shotgun (WGS) entry which is preliminary data.</text>
</comment>
<keyword evidence="12" id="KW-0469">Meiosis</keyword>
<dbReference type="GO" id="GO:0046872">
    <property type="term" value="F:metal ion binding"/>
    <property type="evidence" value="ECO:0007669"/>
    <property type="project" value="UniProtKB-KW"/>
</dbReference>
<dbReference type="InterPro" id="IPR033310">
    <property type="entry name" value="Mms4/EME1/EME2"/>
</dbReference>
<evidence type="ECO:0000256" key="10">
    <source>
        <dbReference type="ARBA" id="ARBA00023204"/>
    </source>
</evidence>
<dbReference type="GO" id="GO:0048476">
    <property type="term" value="C:Holliday junction resolvase complex"/>
    <property type="evidence" value="ECO:0007669"/>
    <property type="project" value="InterPro"/>
</dbReference>
<evidence type="ECO:0000313" key="15">
    <source>
        <dbReference type="Proteomes" id="UP000585474"/>
    </source>
</evidence>